<keyword evidence="2" id="KW-1133">Transmembrane helix</keyword>
<keyword evidence="2" id="KW-0812">Transmembrane</keyword>
<comment type="caution">
    <text evidence="3">The sequence shown here is derived from an EMBL/GenBank/DDBJ whole genome shotgun (WGS) entry which is preliminary data.</text>
</comment>
<evidence type="ECO:0000313" key="4">
    <source>
        <dbReference type="Proteomes" id="UP001180754"/>
    </source>
</evidence>
<evidence type="ECO:0000313" key="3">
    <source>
        <dbReference type="EMBL" id="MDT0547983.1"/>
    </source>
</evidence>
<feature type="transmembrane region" description="Helical" evidence="2">
    <location>
        <begin position="372"/>
        <end position="397"/>
    </location>
</feature>
<dbReference type="Gene3D" id="2.60.120.200">
    <property type="match status" value="1"/>
</dbReference>
<feature type="transmembrane region" description="Helical" evidence="2">
    <location>
        <begin position="322"/>
        <end position="347"/>
    </location>
</feature>
<reference evidence="3" key="1">
    <citation type="submission" date="2024-05" db="EMBL/GenBank/DDBJ databases">
        <title>30 novel species of actinomycetes from the DSMZ collection.</title>
        <authorList>
            <person name="Nouioui I."/>
        </authorList>
    </citation>
    <scope>NUCLEOTIDE SEQUENCE</scope>
    <source>
        <strain evidence="3">DSM 41529</strain>
    </source>
</reference>
<feature type="transmembrane region" description="Helical" evidence="2">
    <location>
        <begin position="283"/>
        <end position="301"/>
    </location>
</feature>
<dbReference type="EMBL" id="JAVRFD010000023">
    <property type="protein sequence ID" value="MDT0547983.1"/>
    <property type="molecule type" value="Genomic_DNA"/>
</dbReference>
<feature type="transmembrane region" description="Helical" evidence="2">
    <location>
        <begin position="404"/>
        <end position="421"/>
    </location>
</feature>
<gene>
    <name evidence="3" type="ORF">RND15_35630</name>
</gene>
<feature type="transmembrane region" description="Helical" evidence="2">
    <location>
        <begin position="454"/>
        <end position="474"/>
    </location>
</feature>
<dbReference type="Pfam" id="PF12679">
    <property type="entry name" value="ABC2_membrane_2"/>
    <property type="match status" value="1"/>
</dbReference>
<name>A0ABU2XPY5_9ACTN</name>
<protein>
    <submittedName>
        <fullName evidence="3">ABC transporter permease subunit</fullName>
    </submittedName>
</protein>
<organism evidence="3 4">
    <name type="scientific">Streptomyces lonegramiae</name>
    <dbReference type="NCBI Taxonomy" id="3075524"/>
    <lineage>
        <taxon>Bacteria</taxon>
        <taxon>Bacillati</taxon>
        <taxon>Actinomycetota</taxon>
        <taxon>Actinomycetes</taxon>
        <taxon>Kitasatosporales</taxon>
        <taxon>Streptomycetaceae</taxon>
        <taxon>Streptomyces</taxon>
    </lineage>
</organism>
<proteinExistence type="predicted"/>
<dbReference type="RefSeq" id="WP_311728526.1">
    <property type="nucleotide sequence ID" value="NZ_JAVRFD010000023.1"/>
</dbReference>
<sequence>MIRAIRAEWTKLMSVRSTAVALLAVFSFTVLIGYLSAQGGHGNANDAPRTVDHFSFVHRELSGDGSVTARVAQQKDSAPWAKSGVVIKASTVSGSSYVALMVTPDHGVRMLADAKTEATGEGDTAAPVWLRLTRAGREITGYESADGRAWRKVGTLTARALPARAQAGLFVASHGRMHERLVGPGEIVGGFRPTTGQAVFDHVTLAPAGASAPDDWTLTDVAEAPVTHGPPAEIRTASESPGTLRRAGGTFTVTGSGDLGRIGIAGVGSELHGFDRVKDSLSGAQFGMIAAIALGVLAMTSEYRTGTIRTTFGASPRRARVLAAKAVVLAGTVFPMGLAAAVTTLLLTRPIQRRNGMGPPVNPDPSLSDPTVLRAVVGTAATLALVALLSLGVGVLLRRTAGAVILLFGVFLVVPIVAQVSSVDVNNWVNRATPIAGLAIRHTMHLLGDSTSPWGGFAVLCGYTAVALGAAFWVQGRRDA</sequence>
<evidence type="ECO:0000256" key="2">
    <source>
        <dbReference type="SAM" id="Phobius"/>
    </source>
</evidence>
<accession>A0ABU2XPY5</accession>
<keyword evidence="2" id="KW-0472">Membrane</keyword>
<evidence type="ECO:0000256" key="1">
    <source>
        <dbReference type="SAM" id="MobiDB-lite"/>
    </source>
</evidence>
<feature type="region of interest" description="Disordered" evidence="1">
    <location>
        <begin position="226"/>
        <end position="247"/>
    </location>
</feature>
<dbReference type="Proteomes" id="UP001180754">
    <property type="component" value="Unassembled WGS sequence"/>
</dbReference>
<keyword evidence="4" id="KW-1185">Reference proteome</keyword>